<dbReference type="PANTHER" id="PTHR13847">
    <property type="entry name" value="SARCOSINE DEHYDROGENASE-RELATED"/>
    <property type="match status" value="1"/>
</dbReference>
<dbReference type="KEGG" id="ruv:EC9_15230"/>
<dbReference type="GO" id="GO:0005737">
    <property type="term" value="C:cytoplasm"/>
    <property type="evidence" value="ECO:0007669"/>
    <property type="project" value="TreeGrafter"/>
</dbReference>
<keyword evidence="4" id="KW-0560">Oxidoreductase</keyword>
<dbReference type="InterPro" id="IPR006076">
    <property type="entry name" value="FAD-dep_OxRdtase"/>
</dbReference>
<dbReference type="Pfam" id="PF01266">
    <property type="entry name" value="DAO"/>
    <property type="match status" value="1"/>
</dbReference>
<name>A0A517LXJ0_9BACT</name>
<evidence type="ECO:0000259" key="5">
    <source>
        <dbReference type="Pfam" id="PF01266"/>
    </source>
</evidence>
<evidence type="ECO:0000256" key="2">
    <source>
        <dbReference type="ARBA" id="ARBA00009410"/>
    </source>
</evidence>
<organism evidence="6 7">
    <name type="scientific">Rosistilla ulvae</name>
    <dbReference type="NCBI Taxonomy" id="1930277"/>
    <lineage>
        <taxon>Bacteria</taxon>
        <taxon>Pseudomonadati</taxon>
        <taxon>Planctomycetota</taxon>
        <taxon>Planctomycetia</taxon>
        <taxon>Pirellulales</taxon>
        <taxon>Pirellulaceae</taxon>
        <taxon>Rosistilla</taxon>
    </lineage>
</organism>
<evidence type="ECO:0000313" key="6">
    <source>
        <dbReference type="EMBL" id="QDS87345.1"/>
    </source>
</evidence>
<dbReference type="RefSeq" id="WP_145343641.1">
    <property type="nucleotide sequence ID" value="NZ_CP036261.1"/>
</dbReference>
<protein>
    <submittedName>
        <fullName evidence="6">N-methyltryptophan oxidase</fullName>
    </submittedName>
</protein>
<dbReference type="Gene3D" id="3.50.50.60">
    <property type="entry name" value="FAD/NAD(P)-binding domain"/>
    <property type="match status" value="1"/>
</dbReference>
<proteinExistence type="inferred from homology"/>
<evidence type="ECO:0000256" key="4">
    <source>
        <dbReference type="ARBA" id="ARBA00023002"/>
    </source>
</evidence>
<dbReference type="PANTHER" id="PTHR13847:SF286">
    <property type="entry name" value="D-AMINO ACID DEHYDROGENASE"/>
    <property type="match status" value="1"/>
</dbReference>
<dbReference type="Gene3D" id="3.30.9.10">
    <property type="entry name" value="D-Amino Acid Oxidase, subunit A, domain 2"/>
    <property type="match status" value="1"/>
</dbReference>
<accession>A0A517LXJ0</accession>
<dbReference type="Proteomes" id="UP000319557">
    <property type="component" value="Chromosome"/>
</dbReference>
<keyword evidence="7" id="KW-1185">Reference proteome</keyword>
<dbReference type="EMBL" id="CP036261">
    <property type="protein sequence ID" value="QDS87345.1"/>
    <property type="molecule type" value="Genomic_DNA"/>
</dbReference>
<reference evidence="6 7" key="1">
    <citation type="submission" date="2019-02" db="EMBL/GenBank/DDBJ databases">
        <title>Deep-cultivation of Planctomycetes and their phenomic and genomic characterization uncovers novel biology.</title>
        <authorList>
            <person name="Wiegand S."/>
            <person name="Jogler M."/>
            <person name="Boedeker C."/>
            <person name="Pinto D."/>
            <person name="Vollmers J."/>
            <person name="Rivas-Marin E."/>
            <person name="Kohn T."/>
            <person name="Peeters S.H."/>
            <person name="Heuer A."/>
            <person name="Rast P."/>
            <person name="Oberbeckmann S."/>
            <person name="Bunk B."/>
            <person name="Jeske O."/>
            <person name="Meyerdierks A."/>
            <person name="Storesund J.E."/>
            <person name="Kallscheuer N."/>
            <person name="Luecker S."/>
            <person name="Lage O.M."/>
            <person name="Pohl T."/>
            <person name="Merkel B.J."/>
            <person name="Hornburger P."/>
            <person name="Mueller R.-W."/>
            <person name="Bruemmer F."/>
            <person name="Labrenz M."/>
            <person name="Spormann A.M."/>
            <person name="Op den Camp H."/>
            <person name="Overmann J."/>
            <person name="Amann R."/>
            <person name="Jetten M.S.M."/>
            <person name="Mascher T."/>
            <person name="Medema M.H."/>
            <person name="Devos D.P."/>
            <person name="Kaster A.-K."/>
            <person name="Ovreas L."/>
            <person name="Rohde M."/>
            <person name="Galperin M.Y."/>
            <person name="Jogler C."/>
        </authorList>
    </citation>
    <scope>NUCLEOTIDE SEQUENCE [LARGE SCALE GENOMIC DNA]</scope>
    <source>
        <strain evidence="6 7">EC9</strain>
    </source>
</reference>
<evidence type="ECO:0000256" key="1">
    <source>
        <dbReference type="ARBA" id="ARBA00001974"/>
    </source>
</evidence>
<keyword evidence="3" id="KW-0285">Flavoprotein</keyword>
<dbReference type="InterPro" id="IPR036188">
    <property type="entry name" value="FAD/NAD-bd_sf"/>
</dbReference>
<dbReference type="NCBIfam" id="TIGR03364">
    <property type="entry name" value="HpnW_proposed"/>
    <property type="match status" value="1"/>
</dbReference>
<dbReference type="OrthoDB" id="9799943at2"/>
<sequence>MTKKCDVAVVGAGIVGLAHAWMAAARGKKVLLVERSAVASGASIRNFGMVWPIGQPAGELHRVAMRSRELWLALAKQSGVWANACGSLHLAHRPDELAVLEEFVAQNQNGEINVQMLTADETLRRTPAAKPEGLLGSMWSDTELCVNPPRAIAAIPSWLSSRYGVDCEFATTVCELADGTLQSSDARQWQADRVVVCSGIDFQTLLPEAFAQSPLKICKLHMMRTAAQADAWRIGPHLASGLTLRHYSSFADCPSLAALQQRVREETPELDRFGIHVMASQNELGQVVLGDSHQYDADISPFDRSEIDELILRELRRQFVLPDWKIEARWHGIYAKHPDREMLEIEARDRVHVCVAPGGAGMTMSFGVADRFWNRITGQAASL</sequence>
<dbReference type="SUPFAM" id="SSF51905">
    <property type="entry name" value="FAD/NAD(P)-binding domain"/>
    <property type="match status" value="1"/>
</dbReference>
<dbReference type="InterPro" id="IPR017741">
    <property type="entry name" value="FAD-dependent_OxRdtase_HpnW"/>
</dbReference>
<gene>
    <name evidence="6" type="ORF">EC9_15230</name>
</gene>
<comment type="similarity">
    <text evidence="2">Belongs to the DadA oxidoreductase family.</text>
</comment>
<evidence type="ECO:0000256" key="3">
    <source>
        <dbReference type="ARBA" id="ARBA00022630"/>
    </source>
</evidence>
<evidence type="ECO:0000313" key="7">
    <source>
        <dbReference type="Proteomes" id="UP000319557"/>
    </source>
</evidence>
<dbReference type="AlphaFoldDB" id="A0A517LXJ0"/>
<dbReference type="GO" id="GO:0016491">
    <property type="term" value="F:oxidoreductase activity"/>
    <property type="evidence" value="ECO:0007669"/>
    <property type="project" value="UniProtKB-KW"/>
</dbReference>
<feature type="domain" description="FAD dependent oxidoreductase" evidence="5">
    <location>
        <begin position="6"/>
        <end position="370"/>
    </location>
</feature>
<comment type="cofactor">
    <cofactor evidence="1">
        <name>FAD</name>
        <dbReference type="ChEBI" id="CHEBI:57692"/>
    </cofactor>
</comment>